<dbReference type="PANTHER" id="PTHR43941">
    <property type="entry name" value="STRUCTURAL MAINTENANCE OF CHROMOSOMES PROTEIN 2"/>
    <property type="match status" value="1"/>
</dbReference>
<dbReference type="GO" id="GO:0000793">
    <property type="term" value="C:condensed chromosome"/>
    <property type="evidence" value="ECO:0007669"/>
    <property type="project" value="TreeGrafter"/>
</dbReference>
<feature type="coiled-coil region" evidence="1">
    <location>
        <begin position="710"/>
        <end position="772"/>
    </location>
</feature>
<keyword evidence="1" id="KW-0175">Coiled coil</keyword>
<reference evidence="2" key="1">
    <citation type="submission" date="2015-11" db="EMBL/GenBank/DDBJ databases">
        <title>De novo transcriptome assembly of four potential Pierce s Disease insect vectors from Arizona vineyards.</title>
        <authorList>
            <person name="Tassone E.E."/>
        </authorList>
    </citation>
    <scope>NUCLEOTIDE SEQUENCE</scope>
</reference>
<sequence length="1455" mass="169712">MDKDITIENVLGDENCSTVLTLSPIAEMNESNITGSSITEEQDEIVSERIQDHSFSAFVVDPLKSISKRTQLFEDVAQTSCCSAESPVTPPEVLRKRLFNLKTQFEHLTFEHEELIEFTQLEKQVHHMDCVPVDQVKVQEDELARMNEKIQILMSENSSLRKMLELNKSETAQLEAKMITTQQCKNAAKEAIKTISFKIKEYLQDEVEDVIKIHPTLEYFLRDTEYIDLEDFRLDDFQMLLDVYLFKRSELMKKDEIFNLNNQEFCKKNNLLTNQITELENMFTVIEEENTVFKEKLNVADCKVNKLLDALNYSQKQQEVLKALLKVSERERNQLQTKIQNLKKIGTIEDFQEDFVTILNVIQRYIDSWDYSNKLLDVFAKLTEDKQLLPCINIIFNSSTQKVLINVINNLKSRLMSNDDSFSQLESLKDTHNSYIEYSENELKLIKVKVQEMTCYVKEVMSKSDLLQNRIENMEKNYVLIKHIDLILNTIQTLLDSWTSFSSFKEKLDELFENQDFVCFGFDDCSNIQTRLCCVLKKFQDRLHTYVENNNRLSFKIESLESSVKYFENKTNMMKLQIKELEQPMVTANFNKKCTIDGYNKYGNGSKNRNDISVLDNHDNIESEDQSLLCSSLDTTALETTVKLEVTECYIPKSVDFKVNISDVQKELMFILNELQNISEEDTFVTNREKFQNLIIFKDSNICTGVFHHYNNIVEKIRICEQEKRQLLQNLEEFNNNKELLKNENSFLKRTISNLENKIEFLKSDFRKEEIESKQSMYSCVEELKTLKEQMVLEITSLDCKENKESLLCQSSNEIFNKLMQNIMKKEKELELNLQERSIESSQAKLNEHNNKIVSQKSWIKQLEKENEELNSDLAAIKKSEADLLCRLKSLMNEFETKNSEISYLENKISDLTLANKNLKTDVMDLTESVETVKQTAKNLQNRVRELYEELNLKTNLNIDLETKISFLTKEREILNVENSATTENSTQTTYSLKNEAIENPNSGCSCLLMKIDSVEDDSSTEYTQDNKSLHDQTCLMDQFRKENLFLKDLFNCITNDVQFSEQLNSCLNKFHVLKDVVQLFINKITEIETCQNDYLYMFQKFIESKTKRLSDFEKSINKMYDICSFDDKESENNKYLSENNPGCDSLHLFKLELDLAKEDCMSLTYGVEKFQHHANGFYSVLQTLTNKFQTIENETTRSVKLIEDLHKSLEAEQLKNTKLKTQVKIKNKQVHSLKANILHLENKVEDLQLQSANILRDVSRLNIDIPVDNNDVTGKINYLNTLLKEYSENKNLMFCMAIDIDFFSNQCDMMRYYIESVERKLLLVFQEKGNLASEVDALKDKILTSNKQLIEANVFFNKLISKLPIKVTTLNQAIDAISQICSDYINLKDVEVNFIKEIETKDAKHLEELKSLKVTNSSLKVELSKCEDNIRTLRSELRSIRMQCQKRRSDGSDK</sequence>
<gene>
    <name evidence="2" type="ORF">g.18499</name>
</gene>
<dbReference type="PANTHER" id="PTHR43941:SF1">
    <property type="entry name" value="STRUCTURAL MAINTENANCE OF CHROMOSOMES PROTEIN 2"/>
    <property type="match status" value="1"/>
</dbReference>
<dbReference type="GO" id="GO:0007076">
    <property type="term" value="P:mitotic chromosome condensation"/>
    <property type="evidence" value="ECO:0007669"/>
    <property type="project" value="TreeGrafter"/>
</dbReference>
<proteinExistence type="predicted"/>
<evidence type="ECO:0000313" key="2">
    <source>
        <dbReference type="EMBL" id="JAS59833.1"/>
    </source>
</evidence>
<evidence type="ECO:0000256" key="1">
    <source>
        <dbReference type="SAM" id="Coils"/>
    </source>
</evidence>
<feature type="coiled-coil region" evidence="1">
    <location>
        <begin position="1203"/>
        <end position="1258"/>
    </location>
</feature>
<feature type="coiled-coil region" evidence="1">
    <location>
        <begin position="825"/>
        <end position="957"/>
    </location>
</feature>
<protein>
    <submittedName>
        <fullName evidence="2">Uncharacterized protein</fullName>
    </submittedName>
</protein>
<name>A0A1B6GC06_9HEMI</name>
<dbReference type="EMBL" id="GECZ01009936">
    <property type="protein sequence ID" value="JAS59833.1"/>
    <property type="molecule type" value="Transcribed_RNA"/>
</dbReference>
<dbReference type="GO" id="GO:0003682">
    <property type="term" value="F:chromatin binding"/>
    <property type="evidence" value="ECO:0007669"/>
    <property type="project" value="TreeGrafter"/>
</dbReference>
<feature type="coiled-coil region" evidence="1">
    <location>
        <begin position="262"/>
        <end position="289"/>
    </location>
</feature>
<feature type="coiled-coil region" evidence="1">
    <location>
        <begin position="1410"/>
        <end position="1444"/>
    </location>
</feature>
<dbReference type="GO" id="GO:0000796">
    <property type="term" value="C:condensin complex"/>
    <property type="evidence" value="ECO:0007669"/>
    <property type="project" value="TreeGrafter"/>
</dbReference>
<feature type="coiled-coil region" evidence="1">
    <location>
        <begin position="318"/>
        <end position="345"/>
    </location>
</feature>
<accession>A0A1B6GC06</accession>
<organism evidence="2">
    <name type="scientific">Cuerna arida</name>
    <dbReference type="NCBI Taxonomy" id="1464854"/>
    <lineage>
        <taxon>Eukaryota</taxon>
        <taxon>Metazoa</taxon>
        <taxon>Ecdysozoa</taxon>
        <taxon>Arthropoda</taxon>
        <taxon>Hexapoda</taxon>
        <taxon>Insecta</taxon>
        <taxon>Pterygota</taxon>
        <taxon>Neoptera</taxon>
        <taxon>Paraneoptera</taxon>
        <taxon>Hemiptera</taxon>
        <taxon>Auchenorrhyncha</taxon>
        <taxon>Membracoidea</taxon>
        <taxon>Cicadellidae</taxon>
        <taxon>Cicadellinae</taxon>
        <taxon>Proconiini</taxon>
        <taxon>Cuerna</taxon>
    </lineage>
</organism>
<feature type="coiled-coil region" evidence="1">
    <location>
        <begin position="136"/>
        <end position="163"/>
    </location>
</feature>
<dbReference type="GO" id="GO:0000785">
    <property type="term" value="C:chromatin"/>
    <property type="evidence" value="ECO:0007669"/>
    <property type="project" value="TreeGrafter"/>
</dbReference>